<protein>
    <submittedName>
        <fullName evidence="2">Uncharacterized protein</fullName>
    </submittedName>
</protein>
<gene>
    <name evidence="2" type="primary">x2</name>
</gene>
<evidence type="ECO:0000313" key="2">
    <source>
        <dbReference type="EMBL" id="AEY94407.1"/>
    </source>
</evidence>
<feature type="compositionally biased region" description="Low complexity" evidence="1">
    <location>
        <begin position="22"/>
        <end position="45"/>
    </location>
</feature>
<geneLocation type="mitochondrion" evidence="2"/>
<evidence type="ECO:0000256" key="1">
    <source>
        <dbReference type="SAM" id="MobiDB-lite"/>
    </source>
</evidence>
<keyword evidence="2" id="KW-0496">Mitochondrion</keyword>
<dbReference type="AlphaFoldDB" id="I6NM97"/>
<sequence length="154" mass="17229">MYSKCELSESNIEQFEDGLLQNSLNFSSGSSGTGSGEPSNSSGNNPEPRKVTGDSDYEDFETESPYHSDSDDNELMKLIYSNDFPNKIKTLNKNDLSLTLSTLGEMKEQYELSKDKIPSAEEQIKVLSKQEALVEEEIGKRLNEDNSKGKEKEK</sequence>
<dbReference type="EMBL" id="JQ015302">
    <property type="protein sequence ID" value="AEY94407.1"/>
    <property type="molecule type" value="Genomic_DNA"/>
</dbReference>
<proteinExistence type="predicted"/>
<feature type="region of interest" description="Disordered" evidence="1">
    <location>
        <begin position="18"/>
        <end position="72"/>
    </location>
</feature>
<dbReference type="GeneID" id="13435461"/>
<reference evidence="2" key="1">
    <citation type="submission" date="2011-11" db="EMBL/GenBank/DDBJ databases">
        <authorList>
            <person name="van de Sande W.J."/>
        </authorList>
    </citation>
    <scope>NUCLEOTIDE SEQUENCE</scope>
</reference>
<dbReference type="RefSeq" id="YP_006576208.1">
    <property type="nucleotide sequence ID" value="NC_018359.1"/>
</dbReference>
<accession>I6NM97</accession>
<name>I6NM97_9PEZI</name>
<organism evidence="2">
    <name type="scientific">Madurella mycetomatis</name>
    <dbReference type="NCBI Taxonomy" id="100816"/>
    <lineage>
        <taxon>Eukaryota</taxon>
        <taxon>Fungi</taxon>
        <taxon>Dikarya</taxon>
        <taxon>Ascomycota</taxon>
        <taxon>Pezizomycotina</taxon>
        <taxon>Sordariomycetes</taxon>
        <taxon>Sordariomycetidae</taxon>
        <taxon>Sordariales</taxon>
        <taxon>Sordariales incertae sedis</taxon>
        <taxon>Madurella</taxon>
    </lineage>
</organism>
<reference evidence="2" key="2">
    <citation type="journal article" date="2012" name="PLoS ONE">
        <title>Phylogenetic Analysis of the Complete Mitochondrial Genome of Madurella mycetomatis Confirms Its Taxonomic Position within the Order Sordariales.</title>
        <authorList>
            <person name="van de Sande W.W."/>
        </authorList>
    </citation>
    <scope>NUCLEOTIDE SEQUENCE</scope>
</reference>